<dbReference type="Gene3D" id="3.30.350.10">
    <property type="entry name" value="Subtilisin inhibitor-like"/>
    <property type="match status" value="1"/>
</dbReference>
<dbReference type="Proteomes" id="UP000655366">
    <property type="component" value="Unassembled WGS sequence"/>
</dbReference>
<dbReference type="RefSeq" id="WP_196398267.1">
    <property type="nucleotide sequence ID" value="NZ_JADNYM010000028.1"/>
</dbReference>
<protein>
    <submittedName>
        <fullName evidence="3">Serine protease inhibitor</fullName>
    </submittedName>
</protein>
<reference evidence="3 4" key="1">
    <citation type="submission" date="2020-11" db="EMBL/GenBank/DDBJ databases">
        <title>Arthrobacter antarcticus sp. nov., isolated from Antarctic Soil.</title>
        <authorList>
            <person name="Li J."/>
        </authorList>
    </citation>
    <scope>NUCLEOTIDE SEQUENCE [LARGE SCALE GENOMIC DNA]</scope>
    <source>
        <strain evidence="3 4">Z1-20</strain>
    </source>
</reference>
<organism evidence="3 4">
    <name type="scientific">Arthrobacter terrae</name>
    <dbReference type="NCBI Taxonomy" id="2935737"/>
    <lineage>
        <taxon>Bacteria</taxon>
        <taxon>Bacillati</taxon>
        <taxon>Actinomycetota</taxon>
        <taxon>Actinomycetes</taxon>
        <taxon>Micrococcales</taxon>
        <taxon>Micrococcaceae</taxon>
        <taxon>Arthrobacter</taxon>
    </lineage>
</organism>
<dbReference type="InterPro" id="IPR036819">
    <property type="entry name" value="Subtilisin_inhibitor-like_sf"/>
</dbReference>
<dbReference type="AlphaFoldDB" id="A0A931CQT6"/>
<sequence length="192" mass="18488">MRKLVTQAVLAVLMCGGLAACAADTDAAGTSSGTSPVFSSTAAASADPGSGTSGRPGATTPQPSAPPAAASSPGVIPGAGNADLAITVRPSDSVPAVHYTLSCTNGVPAPGSQLPSAEAACALIKNNPTLLESPARNAGQACTQQYGGPQQATVTGMLDQKTVSASFSRTNGCAIAAWDAAKDLFGGAGGSA</sequence>
<evidence type="ECO:0000313" key="4">
    <source>
        <dbReference type="Proteomes" id="UP000655366"/>
    </source>
</evidence>
<evidence type="ECO:0000256" key="2">
    <source>
        <dbReference type="SAM" id="SignalP"/>
    </source>
</evidence>
<dbReference type="GO" id="GO:0004867">
    <property type="term" value="F:serine-type endopeptidase inhibitor activity"/>
    <property type="evidence" value="ECO:0007669"/>
    <property type="project" value="InterPro"/>
</dbReference>
<name>A0A931CQT6_9MICC</name>
<evidence type="ECO:0000256" key="1">
    <source>
        <dbReference type="SAM" id="MobiDB-lite"/>
    </source>
</evidence>
<feature type="chain" id="PRO_5038070608" evidence="2">
    <location>
        <begin position="23"/>
        <end position="192"/>
    </location>
</feature>
<dbReference type="EMBL" id="JADNYM010000028">
    <property type="protein sequence ID" value="MBG0741332.1"/>
    <property type="molecule type" value="Genomic_DNA"/>
</dbReference>
<dbReference type="SUPFAM" id="SSF55399">
    <property type="entry name" value="Subtilisin inhibitor"/>
    <property type="match status" value="1"/>
</dbReference>
<comment type="caution">
    <text evidence="3">The sequence shown here is derived from an EMBL/GenBank/DDBJ whole genome shotgun (WGS) entry which is preliminary data.</text>
</comment>
<evidence type="ECO:0000313" key="3">
    <source>
        <dbReference type="EMBL" id="MBG0741332.1"/>
    </source>
</evidence>
<feature type="signal peptide" evidence="2">
    <location>
        <begin position="1"/>
        <end position="22"/>
    </location>
</feature>
<accession>A0A931CQT6</accession>
<dbReference type="PROSITE" id="PS51257">
    <property type="entry name" value="PROKAR_LIPOPROTEIN"/>
    <property type="match status" value="1"/>
</dbReference>
<gene>
    <name evidence="3" type="ORF">IV500_18360</name>
</gene>
<feature type="region of interest" description="Disordered" evidence="1">
    <location>
        <begin position="30"/>
        <end position="76"/>
    </location>
</feature>
<proteinExistence type="predicted"/>
<feature type="compositionally biased region" description="Low complexity" evidence="1">
    <location>
        <begin position="56"/>
        <end position="76"/>
    </location>
</feature>
<keyword evidence="2" id="KW-0732">Signal</keyword>
<keyword evidence="4" id="KW-1185">Reference proteome</keyword>